<comment type="caution">
    <text evidence="4">The sequence shown here is derived from an EMBL/GenBank/DDBJ whole genome shotgun (WGS) entry which is preliminary data.</text>
</comment>
<feature type="compositionally biased region" description="Basic and acidic residues" evidence="2">
    <location>
        <begin position="68"/>
        <end position="83"/>
    </location>
</feature>
<keyword evidence="1" id="KW-0863">Zinc-finger</keyword>
<name>A0A699QUZ0_TANCI</name>
<feature type="compositionally biased region" description="Polar residues" evidence="2">
    <location>
        <begin position="31"/>
        <end position="62"/>
    </location>
</feature>
<evidence type="ECO:0000256" key="1">
    <source>
        <dbReference type="PROSITE-ProRule" id="PRU00047"/>
    </source>
</evidence>
<evidence type="ECO:0000256" key="2">
    <source>
        <dbReference type="SAM" id="MobiDB-lite"/>
    </source>
</evidence>
<gene>
    <name evidence="4" type="ORF">Tci_849235</name>
</gene>
<evidence type="ECO:0000259" key="3">
    <source>
        <dbReference type="PROSITE" id="PS50158"/>
    </source>
</evidence>
<dbReference type="InterPro" id="IPR036875">
    <property type="entry name" value="Znf_CCHC_sf"/>
</dbReference>
<dbReference type="SUPFAM" id="SSF57756">
    <property type="entry name" value="Retrovirus zinc finger-like domains"/>
    <property type="match status" value="1"/>
</dbReference>
<protein>
    <recommendedName>
        <fullName evidence="3">CCHC-type domain-containing protein</fullName>
    </recommendedName>
</protein>
<dbReference type="InterPro" id="IPR001878">
    <property type="entry name" value="Znf_CCHC"/>
</dbReference>
<organism evidence="4">
    <name type="scientific">Tanacetum cinerariifolium</name>
    <name type="common">Dalmatian daisy</name>
    <name type="synonym">Chrysanthemum cinerariifolium</name>
    <dbReference type="NCBI Taxonomy" id="118510"/>
    <lineage>
        <taxon>Eukaryota</taxon>
        <taxon>Viridiplantae</taxon>
        <taxon>Streptophyta</taxon>
        <taxon>Embryophyta</taxon>
        <taxon>Tracheophyta</taxon>
        <taxon>Spermatophyta</taxon>
        <taxon>Magnoliopsida</taxon>
        <taxon>eudicotyledons</taxon>
        <taxon>Gunneridae</taxon>
        <taxon>Pentapetalae</taxon>
        <taxon>asterids</taxon>
        <taxon>campanulids</taxon>
        <taxon>Asterales</taxon>
        <taxon>Asteraceae</taxon>
        <taxon>Asteroideae</taxon>
        <taxon>Anthemideae</taxon>
        <taxon>Anthemidinae</taxon>
        <taxon>Tanacetum</taxon>
    </lineage>
</organism>
<dbReference type="AlphaFoldDB" id="A0A699QUZ0"/>
<feature type="compositionally biased region" description="Acidic residues" evidence="2">
    <location>
        <begin position="101"/>
        <end position="114"/>
    </location>
</feature>
<accession>A0A699QUZ0</accession>
<dbReference type="PROSITE" id="PS50158">
    <property type="entry name" value="ZF_CCHC"/>
    <property type="match status" value="1"/>
</dbReference>
<feature type="region of interest" description="Disordered" evidence="2">
    <location>
        <begin position="31"/>
        <end position="114"/>
    </location>
</feature>
<keyword evidence="1" id="KW-0862">Zinc</keyword>
<sequence length="114" mass="12558">WGASKPKTMQDAIEIATKLRNEKTSTLVECQTANKKRSSTNANTTNIQKGTGASQKATSYECGNQGHYRRDCPEQKNQNHENQIKSTKARGVARAFGGGETEQDLNNIEDEIEA</sequence>
<dbReference type="GO" id="GO:0003676">
    <property type="term" value="F:nucleic acid binding"/>
    <property type="evidence" value="ECO:0007669"/>
    <property type="project" value="InterPro"/>
</dbReference>
<feature type="domain" description="CCHC-type" evidence="3">
    <location>
        <begin position="60"/>
        <end position="74"/>
    </location>
</feature>
<reference evidence="4" key="1">
    <citation type="journal article" date="2019" name="Sci. Rep.">
        <title>Draft genome of Tanacetum cinerariifolium, the natural source of mosquito coil.</title>
        <authorList>
            <person name="Yamashiro T."/>
            <person name="Shiraishi A."/>
            <person name="Satake H."/>
            <person name="Nakayama K."/>
        </authorList>
    </citation>
    <scope>NUCLEOTIDE SEQUENCE</scope>
</reference>
<dbReference type="Pfam" id="PF00098">
    <property type="entry name" value="zf-CCHC"/>
    <property type="match status" value="1"/>
</dbReference>
<feature type="non-terminal residue" evidence="4">
    <location>
        <position position="1"/>
    </location>
</feature>
<dbReference type="GO" id="GO:0008270">
    <property type="term" value="F:zinc ion binding"/>
    <property type="evidence" value="ECO:0007669"/>
    <property type="project" value="UniProtKB-KW"/>
</dbReference>
<evidence type="ECO:0000313" key="4">
    <source>
        <dbReference type="EMBL" id="GFC77265.1"/>
    </source>
</evidence>
<proteinExistence type="predicted"/>
<keyword evidence="1" id="KW-0479">Metal-binding</keyword>
<dbReference type="Gene3D" id="4.10.60.10">
    <property type="entry name" value="Zinc finger, CCHC-type"/>
    <property type="match status" value="1"/>
</dbReference>
<dbReference type="EMBL" id="BKCJ011060248">
    <property type="protein sequence ID" value="GFC77265.1"/>
    <property type="molecule type" value="Genomic_DNA"/>
</dbReference>